<gene>
    <name evidence="1" type="primary">GlyGT1A</name>
</gene>
<name>A0A173N006_CLOCL</name>
<reference evidence="1" key="1">
    <citation type="submission" date="2009-04" db="EMBL/GenBank/DDBJ databases">
        <title>Clostridium cellulovorans cellulosomal and noncellulosomal genes.</title>
        <authorList>
            <person name="Tamaru Y."/>
        </authorList>
    </citation>
    <scope>NUCLEOTIDE SEQUENCE</scope>
</reference>
<dbReference type="SUPFAM" id="SSF53756">
    <property type="entry name" value="UDP-Glycosyltransferase/glycogen phosphorylase"/>
    <property type="match status" value="1"/>
</dbReference>
<protein>
    <submittedName>
        <fullName evidence="1">Glycosyltransferase</fullName>
    </submittedName>
</protein>
<accession>A0A173N006</accession>
<evidence type="ECO:0000313" key="1">
    <source>
        <dbReference type="EMBL" id="BAV13136.1"/>
    </source>
</evidence>
<dbReference type="GO" id="GO:0016740">
    <property type="term" value="F:transferase activity"/>
    <property type="evidence" value="ECO:0007669"/>
    <property type="project" value="UniProtKB-KW"/>
</dbReference>
<sequence>MNRIQSACRLIETCSFKNIVLSISCANYISTRGGTDKVIKAHQEMFYSSRISYLHIFPIAKNFPWSDDRTKYISSGYFGASIDKKLLGLLSIKELIYICSAIQKKGYNIIDIHTHQLFRIDIKHLKTLLNSIKSPIKFFVHDYYTICTQCNFLKNGIEFCGPEVMSPSKCSDCKYYNRSKRIQPKVREFFDLYKNRLKIIAPSASAANIWGNAYPNFKNQIIIIYHQQLIDKYYANMESITSNAPLKIAFVGVKAVNKGWLNWKDAVKTSHNDNCNYKYYHFGASDDNLTYVNKIDVSFQREGLNAMVTKLREYSIDCVVLASICPETYSYTYYESMSANAFIITNINSGNIASEVQKNNNGIVLKNNNQLKTLLCNEKELRDMVNGFKTSNIFGPKDLIENRRLLEIVNDNLGHDYEIIFEKKVSTILSIIITFANLVYRRIKKGDLQ</sequence>
<keyword evidence="1" id="KW-0808">Transferase</keyword>
<dbReference type="AlphaFoldDB" id="A0A173N006"/>
<proteinExistence type="predicted"/>
<dbReference type="EMBL" id="AB499237">
    <property type="protein sequence ID" value="BAV13136.1"/>
    <property type="molecule type" value="Genomic_DNA"/>
</dbReference>
<organism evidence="1">
    <name type="scientific">Clostridium cellulovorans</name>
    <dbReference type="NCBI Taxonomy" id="1493"/>
    <lineage>
        <taxon>Bacteria</taxon>
        <taxon>Bacillati</taxon>
        <taxon>Bacillota</taxon>
        <taxon>Clostridia</taxon>
        <taxon>Eubacteriales</taxon>
        <taxon>Clostridiaceae</taxon>
        <taxon>Clostridium</taxon>
    </lineage>
</organism>